<keyword evidence="1" id="KW-0694">RNA-binding</keyword>
<dbReference type="EMBL" id="LNAM01000159">
    <property type="protein sequence ID" value="KSV58845.1"/>
    <property type="molecule type" value="Genomic_DNA"/>
</dbReference>
<dbReference type="RefSeq" id="WP_058352938.1">
    <property type="nucleotide sequence ID" value="NZ_CABMMD010000159.1"/>
</dbReference>
<dbReference type="CDD" id="cd00165">
    <property type="entry name" value="S4"/>
    <property type="match status" value="1"/>
</dbReference>
<gene>
    <name evidence="2" type="ORF">ASU35_11425</name>
</gene>
<dbReference type="AlphaFoldDB" id="A0A0V8QE10"/>
<dbReference type="PROSITE" id="PS50889">
    <property type="entry name" value="S4"/>
    <property type="match status" value="1"/>
</dbReference>
<dbReference type="OrthoDB" id="9811532at2"/>
<evidence type="ECO:0000313" key="3">
    <source>
        <dbReference type="Proteomes" id="UP000054874"/>
    </source>
</evidence>
<dbReference type="Proteomes" id="UP000054874">
    <property type="component" value="Unassembled WGS sequence"/>
</dbReference>
<dbReference type="STRING" id="290052.ASU35_11425"/>
<reference evidence="2 3" key="1">
    <citation type="submission" date="2015-11" db="EMBL/GenBank/DDBJ databases">
        <title>Butyribacter intestini gen. nov., sp. nov., a butyric acid-producing bacterium of the family Lachnospiraceae isolated from the human faeces.</title>
        <authorList>
            <person name="Zou Y."/>
            <person name="Xue W."/>
            <person name="Luo G."/>
            <person name="Lv M."/>
        </authorList>
    </citation>
    <scope>NUCLEOTIDE SEQUENCE [LARGE SCALE GENOMIC DNA]</scope>
    <source>
        <strain evidence="2 3">ACET-33324</strain>
    </source>
</reference>
<accession>A0A0V8QE10</accession>
<proteinExistence type="predicted"/>
<sequence length="69" mass="7718">METIQIKDEFIKLGQALKLANLVESGVDAKMVIQDGLVKVNGEIEYQRGKKLHNGDIFEFDGTQVKIVN</sequence>
<dbReference type="InterPro" id="IPR036986">
    <property type="entry name" value="S4_RNA-bd_sf"/>
</dbReference>
<dbReference type="SUPFAM" id="SSF55174">
    <property type="entry name" value="Alpha-L RNA-binding motif"/>
    <property type="match status" value="1"/>
</dbReference>
<dbReference type="Pfam" id="PF13275">
    <property type="entry name" value="S4_2"/>
    <property type="match status" value="1"/>
</dbReference>
<dbReference type="Gene3D" id="3.10.290.10">
    <property type="entry name" value="RNA-binding S4 domain"/>
    <property type="match status" value="1"/>
</dbReference>
<dbReference type="GO" id="GO:0003723">
    <property type="term" value="F:RNA binding"/>
    <property type="evidence" value="ECO:0007669"/>
    <property type="project" value="UniProtKB-KW"/>
</dbReference>
<organism evidence="2 3">
    <name type="scientific">Acetivibrio ethanolgignens</name>
    <dbReference type="NCBI Taxonomy" id="290052"/>
    <lineage>
        <taxon>Bacteria</taxon>
        <taxon>Bacillati</taxon>
        <taxon>Bacillota</taxon>
        <taxon>Clostridia</taxon>
        <taxon>Eubacteriales</taxon>
        <taxon>Oscillospiraceae</taxon>
        <taxon>Acetivibrio</taxon>
    </lineage>
</organism>
<comment type="caution">
    <text evidence="2">The sequence shown here is derived from an EMBL/GenBank/DDBJ whole genome shotgun (WGS) entry which is preliminary data.</text>
</comment>
<protein>
    <submittedName>
        <fullName evidence="2">RNA-binding protein</fullName>
    </submittedName>
</protein>
<evidence type="ECO:0000313" key="2">
    <source>
        <dbReference type="EMBL" id="KSV58845.1"/>
    </source>
</evidence>
<keyword evidence="3" id="KW-1185">Reference proteome</keyword>
<evidence type="ECO:0000256" key="1">
    <source>
        <dbReference type="PROSITE-ProRule" id="PRU00182"/>
    </source>
</evidence>
<name>A0A0V8QE10_9FIRM</name>